<dbReference type="PANTHER" id="PTHR26452">
    <property type="entry name" value="OLFACTORY RECEPTOR"/>
    <property type="match status" value="1"/>
</dbReference>
<keyword evidence="7" id="KW-0297">G-protein coupled receptor</keyword>
<dbReference type="Gene3D" id="1.10.1220.70">
    <property type="match status" value="1"/>
</dbReference>
<dbReference type="Gene3D" id="1.20.1070.10">
    <property type="entry name" value="Rhodopsin 7-helix transmembrane proteins"/>
    <property type="match status" value="1"/>
</dbReference>
<evidence type="ECO:0000256" key="12">
    <source>
        <dbReference type="SAM" id="SignalP"/>
    </source>
</evidence>
<evidence type="ECO:0000256" key="4">
    <source>
        <dbReference type="ARBA" id="ARBA00022692"/>
    </source>
</evidence>
<evidence type="ECO:0000256" key="2">
    <source>
        <dbReference type="ARBA" id="ARBA00010663"/>
    </source>
</evidence>
<reference evidence="15" key="1">
    <citation type="journal article" date="2016" name="Nature">
        <title>Genome evolution in the allotetraploid frog Xenopus laevis.</title>
        <authorList>
            <person name="Session A.M."/>
            <person name="Uno Y."/>
            <person name="Kwon T."/>
            <person name="Chapman J.A."/>
            <person name="Toyoda A."/>
            <person name="Takahashi S."/>
            <person name="Fukui A."/>
            <person name="Hikosaka A."/>
            <person name="Suzuki A."/>
            <person name="Kondo M."/>
            <person name="van Heeringen S.J."/>
            <person name="Quigley I."/>
            <person name="Heinz S."/>
            <person name="Ogino H."/>
            <person name="Ochi H."/>
            <person name="Hellsten U."/>
            <person name="Lyons J.B."/>
            <person name="Simakov O."/>
            <person name="Putnam N."/>
            <person name="Stites J."/>
            <person name="Kuroki Y."/>
            <person name="Tanaka T."/>
            <person name="Michiue T."/>
            <person name="Watanabe M."/>
            <person name="Bogdanovic O."/>
            <person name="Lister R."/>
            <person name="Georgiou G."/>
            <person name="Paranjpe S.S."/>
            <person name="van Kruijsbergen I."/>
            <person name="Shu S."/>
            <person name="Carlson J."/>
            <person name="Kinoshita T."/>
            <person name="Ohta Y."/>
            <person name="Mawaribuchi S."/>
            <person name="Jenkins J."/>
            <person name="Grimwood J."/>
            <person name="Schmutz J."/>
            <person name="Mitros T."/>
            <person name="Mozaffari S.V."/>
            <person name="Suzuki Y."/>
            <person name="Haramoto Y."/>
            <person name="Yamamoto T.S."/>
            <person name="Takagi C."/>
            <person name="Heald R."/>
            <person name="Miller K."/>
            <person name="Haudenschild C."/>
            <person name="Kitzman J."/>
            <person name="Nakayama T."/>
            <person name="Izutsu Y."/>
            <person name="Robert J."/>
            <person name="Fortriede J."/>
            <person name="Burns K."/>
            <person name="Lotay V."/>
            <person name="Karimi K."/>
            <person name="Yasuoka Y."/>
            <person name="Dichmann D.S."/>
            <person name="Flajnik M.F."/>
            <person name="Houston D.W."/>
            <person name="Shendure J."/>
            <person name="DuPasquier L."/>
            <person name="Vize P.D."/>
            <person name="Zorn A.M."/>
            <person name="Ito M."/>
            <person name="Marcotte E.M."/>
            <person name="Wallingford J.B."/>
            <person name="Ito Y."/>
            <person name="Asashima M."/>
            <person name="Ueno N."/>
            <person name="Matsuda Y."/>
            <person name="Veenstra G.J."/>
            <person name="Fujiyama A."/>
            <person name="Harland R.M."/>
            <person name="Taira M."/>
            <person name="Rokhsar D.S."/>
        </authorList>
    </citation>
    <scope>NUCLEOTIDE SEQUENCE [LARGE SCALE GENOMIC DNA]</scope>
    <source>
        <strain evidence="15">J</strain>
    </source>
</reference>
<accession>A0A974C971</accession>
<feature type="chain" id="PRO_5036846988" description="G-protein coupled receptors family 1 profile domain-containing protein" evidence="12">
    <location>
        <begin position="23"/>
        <end position="201"/>
    </location>
</feature>
<dbReference type="InterPro" id="IPR000276">
    <property type="entry name" value="GPCR_Rhodpsn"/>
</dbReference>
<dbReference type="EMBL" id="CM004480">
    <property type="protein sequence ID" value="OCT68906.1"/>
    <property type="molecule type" value="Genomic_DNA"/>
</dbReference>
<protein>
    <recommendedName>
        <fullName evidence="13">G-protein coupled receptors family 1 profile domain-containing protein</fullName>
    </recommendedName>
</protein>
<dbReference type="GO" id="GO:0005886">
    <property type="term" value="C:plasma membrane"/>
    <property type="evidence" value="ECO:0007669"/>
    <property type="project" value="UniProtKB-SubCell"/>
</dbReference>
<dbReference type="InterPro" id="IPR050516">
    <property type="entry name" value="Olfactory_GPCR"/>
</dbReference>
<evidence type="ECO:0000256" key="8">
    <source>
        <dbReference type="ARBA" id="ARBA00023136"/>
    </source>
</evidence>
<keyword evidence="8 11" id="KW-0472">Membrane</keyword>
<dbReference type="SUPFAM" id="SSF81321">
    <property type="entry name" value="Family A G protein-coupled receptor-like"/>
    <property type="match status" value="1"/>
</dbReference>
<dbReference type="PROSITE" id="PS50262">
    <property type="entry name" value="G_PROTEIN_RECEP_F1_2"/>
    <property type="match status" value="1"/>
</dbReference>
<evidence type="ECO:0000256" key="3">
    <source>
        <dbReference type="ARBA" id="ARBA00022475"/>
    </source>
</evidence>
<keyword evidence="4 11" id="KW-0812">Transmembrane</keyword>
<keyword evidence="5" id="KW-0716">Sensory transduction</keyword>
<keyword evidence="12" id="KW-0732">Signal</keyword>
<evidence type="ECO:0000256" key="1">
    <source>
        <dbReference type="ARBA" id="ARBA00004651"/>
    </source>
</evidence>
<keyword evidence="5" id="KW-0552">Olfaction</keyword>
<evidence type="ECO:0000256" key="6">
    <source>
        <dbReference type="ARBA" id="ARBA00022989"/>
    </source>
</evidence>
<feature type="transmembrane region" description="Helical" evidence="11">
    <location>
        <begin position="95"/>
        <end position="119"/>
    </location>
</feature>
<dbReference type="InterPro" id="IPR017452">
    <property type="entry name" value="GPCR_Rhodpsn_7TM"/>
</dbReference>
<name>A0A974C971_XENLA</name>
<feature type="domain" description="G-protein coupled receptors family 1 profile" evidence="13">
    <location>
        <begin position="1"/>
        <end position="146"/>
    </location>
</feature>
<evidence type="ECO:0000256" key="5">
    <source>
        <dbReference type="ARBA" id="ARBA00022725"/>
    </source>
</evidence>
<keyword evidence="10" id="KW-0807">Transducer</keyword>
<gene>
    <name evidence="14" type="ORF">XELAEV_18040214mg</name>
</gene>
<dbReference type="GO" id="GO:0004930">
    <property type="term" value="F:G protein-coupled receptor activity"/>
    <property type="evidence" value="ECO:0007669"/>
    <property type="project" value="UniProtKB-KW"/>
</dbReference>
<evidence type="ECO:0000313" key="15">
    <source>
        <dbReference type="Proteomes" id="UP000694892"/>
    </source>
</evidence>
<keyword evidence="6 11" id="KW-1133">Transmembrane helix</keyword>
<evidence type="ECO:0000259" key="13">
    <source>
        <dbReference type="PROSITE" id="PS50262"/>
    </source>
</evidence>
<organism evidence="14 15">
    <name type="scientific">Xenopus laevis</name>
    <name type="common">African clawed frog</name>
    <dbReference type="NCBI Taxonomy" id="8355"/>
    <lineage>
        <taxon>Eukaryota</taxon>
        <taxon>Metazoa</taxon>
        <taxon>Chordata</taxon>
        <taxon>Craniata</taxon>
        <taxon>Vertebrata</taxon>
        <taxon>Euteleostomi</taxon>
        <taxon>Amphibia</taxon>
        <taxon>Batrachia</taxon>
        <taxon>Anura</taxon>
        <taxon>Pipoidea</taxon>
        <taxon>Pipidae</taxon>
        <taxon>Xenopodinae</taxon>
        <taxon>Xenopus</taxon>
        <taxon>Xenopus</taxon>
    </lineage>
</organism>
<dbReference type="FunFam" id="1.10.1220.70:FF:000001">
    <property type="entry name" value="Olfactory receptor"/>
    <property type="match status" value="1"/>
</dbReference>
<comment type="subcellular location">
    <subcellularLocation>
        <location evidence="1">Cell membrane</location>
        <topology evidence="1">Multi-pass membrane protein</topology>
    </subcellularLocation>
</comment>
<evidence type="ECO:0000313" key="14">
    <source>
        <dbReference type="EMBL" id="OCT68906.1"/>
    </source>
</evidence>
<evidence type="ECO:0000256" key="10">
    <source>
        <dbReference type="ARBA" id="ARBA00023224"/>
    </source>
</evidence>
<dbReference type="AlphaFoldDB" id="A0A974C971"/>
<evidence type="ECO:0000256" key="11">
    <source>
        <dbReference type="SAM" id="Phobius"/>
    </source>
</evidence>
<feature type="signal peptide" evidence="12">
    <location>
        <begin position="1"/>
        <end position="22"/>
    </location>
</feature>
<evidence type="ECO:0000256" key="7">
    <source>
        <dbReference type="ARBA" id="ARBA00023040"/>
    </source>
</evidence>
<dbReference type="GO" id="GO:0007608">
    <property type="term" value="P:sensory perception of smell"/>
    <property type="evidence" value="ECO:0007669"/>
    <property type="project" value="UniProtKB-KW"/>
</dbReference>
<evidence type="ECO:0000256" key="9">
    <source>
        <dbReference type="ARBA" id="ARBA00023170"/>
    </source>
</evidence>
<sequence>MTQLHFFLSLACAEFVSLTVMAFDHYVAICYPLRYCIVMNRSVCFLSVIASWTFSFSTTLTHTLLISHLPFLASYTYIISTIGKICSTVGKKLSLLVPPILLCNVPLYTALIPLINPFIYTLRNKDFKQHIARKIMKLIGIIIIVLKKDINKHERVQSCATKLVKGMEELNYEERLQLFPLEKKHLQGNTLYNTLENIIDR</sequence>
<comment type="similarity">
    <text evidence="2">Belongs to the G-protein coupled receptor 1 family.</text>
</comment>
<dbReference type="Proteomes" id="UP000694892">
    <property type="component" value="Chromosome 8L"/>
</dbReference>
<proteinExistence type="inferred from homology"/>
<keyword evidence="9" id="KW-0675">Receptor</keyword>
<keyword evidence="3" id="KW-1003">Cell membrane</keyword>
<dbReference type="Pfam" id="PF00001">
    <property type="entry name" value="7tm_1"/>
    <property type="match status" value="1"/>
</dbReference>